<evidence type="ECO:0000256" key="1">
    <source>
        <dbReference type="SAM" id="MobiDB-lite"/>
    </source>
</evidence>
<feature type="compositionally biased region" description="Basic and acidic residues" evidence="1">
    <location>
        <begin position="126"/>
        <end position="138"/>
    </location>
</feature>
<evidence type="ECO:0000313" key="3">
    <source>
        <dbReference type="Proteomes" id="UP000077684"/>
    </source>
</evidence>
<reference evidence="2" key="1">
    <citation type="submission" date="2016-04" db="EMBL/GenBank/DDBJ databases">
        <authorList>
            <person name="Nguyen H.D."/>
            <person name="Samba Siva P."/>
            <person name="Cullis J."/>
            <person name="Levesque C.A."/>
            <person name="Hambleton S."/>
        </authorList>
    </citation>
    <scope>NUCLEOTIDE SEQUENCE</scope>
    <source>
        <strain evidence="2">DAOMC 236426</strain>
    </source>
</reference>
<feature type="compositionally biased region" description="Low complexity" evidence="1">
    <location>
        <begin position="174"/>
        <end position="185"/>
    </location>
</feature>
<accession>A0A8X7SSM9</accession>
<organism evidence="2 3">
    <name type="scientific">Tilletia controversa</name>
    <name type="common">dwarf bunt fungus</name>
    <dbReference type="NCBI Taxonomy" id="13291"/>
    <lineage>
        <taxon>Eukaryota</taxon>
        <taxon>Fungi</taxon>
        <taxon>Dikarya</taxon>
        <taxon>Basidiomycota</taxon>
        <taxon>Ustilaginomycotina</taxon>
        <taxon>Exobasidiomycetes</taxon>
        <taxon>Tilletiales</taxon>
        <taxon>Tilletiaceae</taxon>
        <taxon>Tilletia</taxon>
    </lineage>
</organism>
<feature type="compositionally biased region" description="Low complexity" evidence="1">
    <location>
        <begin position="96"/>
        <end position="124"/>
    </location>
</feature>
<dbReference type="Proteomes" id="UP000077684">
    <property type="component" value="Unassembled WGS sequence"/>
</dbReference>
<dbReference type="EMBL" id="LWDE02002366">
    <property type="protein sequence ID" value="KAE8237846.1"/>
    <property type="molecule type" value="Genomic_DNA"/>
</dbReference>
<feature type="compositionally biased region" description="Low complexity" evidence="1">
    <location>
        <begin position="279"/>
        <end position="296"/>
    </location>
</feature>
<sequence>MKNSKIDTPGLPDHRILGQILYNSISRGSSGSGILIADLRRELQANECVARAYPHNLQEAIANSLRRQLWNGTIIRDAGGLFQVSPLSAVQSTAGPSSTQQASSMAAAASPPSPPARASHSSTSQHDTKGKATYRTRDEEEDDDGSASRKRRKSSETLSHDGSYHSDSRHAPFSTTSDHSTSRSSQYRTDHHSRTRLGSDGHSSPARLGVAMGMGGSFPGYHSAASSVHGYQQDSFHKQTREARPADALSDRGRLAQQMLPDISPPFHTRPPILTHYKSTGSSSSSSSRDSASYSSEGGVDTPTSTLDSSRRLSIARMLWRPIPFDD</sequence>
<feature type="compositionally biased region" description="Basic and acidic residues" evidence="1">
    <location>
        <begin position="235"/>
        <end position="254"/>
    </location>
</feature>
<comment type="caution">
    <text evidence="2">The sequence shown here is derived from an EMBL/GenBank/DDBJ whole genome shotgun (WGS) entry which is preliminary data.</text>
</comment>
<feature type="compositionally biased region" description="Polar residues" evidence="1">
    <location>
        <begin position="225"/>
        <end position="234"/>
    </location>
</feature>
<feature type="region of interest" description="Disordered" evidence="1">
    <location>
        <begin position="91"/>
        <end position="211"/>
    </location>
</feature>
<proteinExistence type="predicted"/>
<feature type="compositionally biased region" description="Basic and acidic residues" evidence="1">
    <location>
        <begin position="154"/>
        <end position="170"/>
    </location>
</feature>
<gene>
    <name evidence="2" type="ORF">A4X06_0g9088</name>
</gene>
<name>A0A8X7SSM9_9BASI</name>
<evidence type="ECO:0000313" key="2">
    <source>
        <dbReference type="EMBL" id="KAE8237846.1"/>
    </source>
</evidence>
<keyword evidence="3" id="KW-1185">Reference proteome</keyword>
<reference evidence="2" key="2">
    <citation type="journal article" date="2019" name="IMA Fungus">
        <title>Genome sequencing and comparison of five Tilletia species to identify candidate genes for the detection of regulated species infecting wheat.</title>
        <authorList>
            <person name="Nguyen H.D.T."/>
            <person name="Sultana T."/>
            <person name="Kesanakurti P."/>
            <person name="Hambleton S."/>
        </authorList>
    </citation>
    <scope>NUCLEOTIDE SEQUENCE</scope>
    <source>
        <strain evidence="2">DAOMC 236426</strain>
    </source>
</reference>
<feature type="region of interest" description="Disordered" evidence="1">
    <location>
        <begin position="225"/>
        <end position="308"/>
    </location>
</feature>
<dbReference type="AlphaFoldDB" id="A0A8X7SSM9"/>
<protein>
    <submittedName>
        <fullName evidence="2">Uncharacterized protein</fullName>
    </submittedName>
</protein>